<dbReference type="InterPro" id="IPR032678">
    <property type="entry name" value="tRNA-synt_1_cat_dom"/>
</dbReference>
<organism evidence="6 7">
    <name type="scientific">Rhinopithecus bieti</name>
    <name type="common">Black snub-nosed monkey</name>
    <name type="synonym">Pygathrix bieti</name>
    <dbReference type="NCBI Taxonomy" id="61621"/>
    <lineage>
        <taxon>Eukaryota</taxon>
        <taxon>Metazoa</taxon>
        <taxon>Chordata</taxon>
        <taxon>Craniata</taxon>
        <taxon>Vertebrata</taxon>
        <taxon>Euteleostomi</taxon>
        <taxon>Mammalia</taxon>
        <taxon>Eutheria</taxon>
        <taxon>Euarchontoglires</taxon>
        <taxon>Primates</taxon>
        <taxon>Haplorrhini</taxon>
        <taxon>Catarrhini</taxon>
        <taxon>Cercopithecidae</taxon>
        <taxon>Colobinae</taxon>
        <taxon>Rhinopithecus</taxon>
    </lineage>
</organism>
<evidence type="ECO:0000313" key="6">
    <source>
        <dbReference type="Ensembl" id="ENSRBIP00000016665.1"/>
    </source>
</evidence>
<evidence type="ECO:0000256" key="1">
    <source>
        <dbReference type="ARBA" id="ARBA00005594"/>
    </source>
</evidence>
<dbReference type="GO" id="GO:0005524">
    <property type="term" value="F:ATP binding"/>
    <property type="evidence" value="ECO:0007669"/>
    <property type="project" value="UniProtKB-KW"/>
</dbReference>
<evidence type="ECO:0000313" key="7">
    <source>
        <dbReference type="Proteomes" id="UP000233180"/>
    </source>
</evidence>
<reference evidence="6 7" key="1">
    <citation type="submission" date="2016-06" db="EMBL/GenBank/DDBJ databases">
        <title>Genome of Rhinopithecus bieti.</title>
        <authorList>
            <person name="Wu"/>
            <person name="C.-I. and Zhang"/>
            <person name="Y."/>
        </authorList>
    </citation>
    <scope>NUCLEOTIDE SEQUENCE</scope>
</reference>
<dbReference type="GeneTree" id="ENSGT00390000006347"/>
<proteinExistence type="inferred from homology"/>
<dbReference type="GO" id="GO:0004817">
    <property type="term" value="F:cysteine-tRNA ligase activity"/>
    <property type="evidence" value="ECO:0007669"/>
    <property type="project" value="TreeGrafter"/>
</dbReference>
<comment type="similarity">
    <text evidence="1">Belongs to the class-I aminoacyl-tRNA synthetase family.</text>
</comment>
<dbReference type="SUPFAM" id="SSF52374">
    <property type="entry name" value="Nucleotidylyl transferase"/>
    <property type="match status" value="1"/>
</dbReference>
<name>A0A2K6KZH8_RHIBE</name>
<dbReference type="GO" id="GO:0006423">
    <property type="term" value="P:cysteinyl-tRNA aminoacylation"/>
    <property type="evidence" value="ECO:0007669"/>
    <property type="project" value="TreeGrafter"/>
</dbReference>
<dbReference type="STRING" id="61621.ENSRBIP00000016665"/>
<dbReference type="Proteomes" id="UP000233180">
    <property type="component" value="Unassembled WGS sequence"/>
</dbReference>
<dbReference type="Pfam" id="PF01406">
    <property type="entry name" value="tRNA-synt_1e"/>
    <property type="match status" value="1"/>
</dbReference>
<dbReference type="GO" id="GO:0005737">
    <property type="term" value="C:cytoplasm"/>
    <property type="evidence" value="ECO:0007669"/>
    <property type="project" value="TreeGrafter"/>
</dbReference>
<dbReference type="AlphaFoldDB" id="A0A2K6KZH8"/>
<dbReference type="InterPro" id="IPR024909">
    <property type="entry name" value="Cys-tRNA/MSH_ligase"/>
</dbReference>
<dbReference type="PANTHER" id="PTHR10890">
    <property type="entry name" value="CYSTEINYL-TRNA SYNTHETASE"/>
    <property type="match status" value="1"/>
</dbReference>
<keyword evidence="3" id="KW-0547">Nucleotide-binding</keyword>
<dbReference type="OMA" id="LRPSGWH"/>
<evidence type="ECO:0000259" key="5">
    <source>
        <dbReference type="Pfam" id="PF01406"/>
    </source>
</evidence>
<dbReference type="InterPro" id="IPR014729">
    <property type="entry name" value="Rossmann-like_a/b/a_fold"/>
</dbReference>
<keyword evidence="7" id="KW-1185">Reference proteome</keyword>
<dbReference type="PANTHER" id="PTHR10890:SF27">
    <property type="entry name" value="CYSTEINE--TRNA LIGASE, MITOCHONDRIAL-RELATED"/>
    <property type="match status" value="1"/>
</dbReference>
<keyword evidence="2" id="KW-0436">Ligase</keyword>
<accession>A0A2K6KZH8</accession>
<protein>
    <recommendedName>
        <fullName evidence="5">tRNA synthetases class I catalytic domain-containing protein</fullName>
    </recommendedName>
</protein>
<dbReference type="Ensembl" id="ENSRBIT00000040513.1">
    <property type="protein sequence ID" value="ENSRBIP00000016665.1"/>
    <property type="gene ID" value="ENSRBIG00000032354.1"/>
</dbReference>
<reference evidence="6" key="3">
    <citation type="submission" date="2025-09" db="UniProtKB">
        <authorList>
            <consortium name="Ensembl"/>
        </authorList>
    </citation>
    <scope>IDENTIFICATION</scope>
</reference>
<evidence type="ECO:0000256" key="3">
    <source>
        <dbReference type="ARBA" id="ARBA00022741"/>
    </source>
</evidence>
<evidence type="ECO:0000256" key="4">
    <source>
        <dbReference type="ARBA" id="ARBA00022840"/>
    </source>
</evidence>
<evidence type="ECO:0000256" key="2">
    <source>
        <dbReference type="ARBA" id="ARBA00022598"/>
    </source>
</evidence>
<feature type="domain" description="tRNA synthetases class I catalytic" evidence="5">
    <location>
        <begin position="67"/>
        <end position="134"/>
    </location>
</feature>
<sequence length="165" mass="18159">MLRTYGRGLGAPLLQAALGLRPSGWHWPAGRAASGAHRWAWLQPTGRETGMQVYDSLTGRKEPLIVVHTEAASWYSCGPAVYDHAHLGHACSYVRSDIIQRILTKVFGCNIVMVMGVTHVDDKIMKKADERFSLCHPGWSAVMRSQLTATSASQIQVILLPQPPE</sequence>
<keyword evidence="4" id="KW-0067">ATP-binding</keyword>
<reference evidence="6" key="2">
    <citation type="submission" date="2025-08" db="UniProtKB">
        <authorList>
            <consortium name="Ensembl"/>
        </authorList>
    </citation>
    <scope>IDENTIFICATION</scope>
</reference>
<dbReference type="Gene3D" id="3.40.50.620">
    <property type="entry name" value="HUPs"/>
    <property type="match status" value="1"/>
</dbReference>